<proteinExistence type="predicted"/>
<organism evidence="1 2">
    <name type="scientific">Roseburia amylophila</name>
    <dbReference type="NCBI Taxonomy" id="2981794"/>
    <lineage>
        <taxon>Bacteria</taxon>
        <taxon>Bacillati</taxon>
        <taxon>Bacillota</taxon>
        <taxon>Clostridia</taxon>
        <taxon>Lachnospirales</taxon>
        <taxon>Lachnospiraceae</taxon>
        <taxon>Roseburia</taxon>
    </lineage>
</organism>
<dbReference type="EMBL" id="JAJEQW010000005">
    <property type="protein sequence ID" value="MCC2241961.1"/>
    <property type="molecule type" value="Genomic_DNA"/>
</dbReference>
<dbReference type="AlphaFoldDB" id="A0AAW4WH36"/>
<name>A0AAW4WH36_9FIRM</name>
<evidence type="ECO:0000313" key="2">
    <source>
        <dbReference type="Proteomes" id="UP001198893"/>
    </source>
</evidence>
<dbReference type="Pfam" id="PF20217">
    <property type="entry name" value="DUF6577"/>
    <property type="match status" value="1"/>
</dbReference>
<gene>
    <name evidence="1" type="ORF">LKD47_06555</name>
</gene>
<dbReference type="Proteomes" id="UP001198893">
    <property type="component" value="Unassembled WGS sequence"/>
</dbReference>
<protein>
    <recommendedName>
        <fullName evidence="3">Transcriptional regulator</fullName>
    </recommendedName>
</protein>
<comment type="caution">
    <text evidence="1">The sequence shown here is derived from an EMBL/GenBank/DDBJ whole genome shotgun (WGS) entry which is preliminary data.</text>
</comment>
<evidence type="ECO:0000313" key="1">
    <source>
        <dbReference type="EMBL" id="MCC2241961.1"/>
    </source>
</evidence>
<accession>A0AAW4WH36</accession>
<sequence>MTEEIYFRGVHNVTEFTRNELFVSFRQGGYQLSEASFYKKVEDMVNDGEIVRVGRNHYCLPNDKRQVYRHDYSELAEEVALQLEEQYPYLNFTIFEFVQMNDFVNHLVAHNVIFLSVESDIMEFVFDTLKEKYPGKVLINPTADIYHQYWSDNMIVIVKLITEAPKGQEKSWHTRLEKLLVDIMSEPLLLASISESEYPGVYMDAFARYYIDENCLFRYANRRKSAKKIKKLLHDKTDIILKTKE</sequence>
<dbReference type="InterPro" id="IPR046484">
    <property type="entry name" value="DUF6577"/>
</dbReference>
<evidence type="ECO:0008006" key="3">
    <source>
        <dbReference type="Google" id="ProtNLM"/>
    </source>
</evidence>
<reference evidence="1" key="1">
    <citation type="submission" date="2021-10" db="EMBL/GenBank/DDBJ databases">
        <title>Anaerobic single-cell dispensing facilitates the cultivation of human gut bacteria.</title>
        <authorList>
            <person name="Afrizal A."/>
        </authorList>
    </citation>
    <scope>NUCLEOTIDE SEQUENCE</scope>
    <source>
        <strain evidence="1">CLA-AA-H204</strain>
    </source>
</reference>
<dbReference type="RefSeq" id="WP_117698008.1">
    <property type="nucleotide sequence ID" value="NZ_JAJEQW010000005.1"/>
</dbReference>